<accession>A0ACC3C9P1</accession>
<sequence length="282" mass="29285">MLHREGGRKGPSPHEATSIPRARAARTLPRAPPKARCGGSGRRHHRKGFPAATNASTPGGSHQFESAARTHPFEVHRLYQAPVQDMGIDVGHLLPNPPDWPHARGRRNGTDAPHAHTLPQRRRGRVIGKHQVKHNAPIAQVCGRPRVRGGHERADAPAASGGGGDKAPVSQVVAPARIVGLDIKRAQQGGAGGHGARGGGAATSAAAATASAVTTSATTASATVAVHDRRGGAAGRGGGGTPPTSRMTRGQGGATRQVGPLPLLLGTTSGEKRRLRPWWQWR</sequence>
<organism evidence="1 2">
    <name type="scientific">Pyropia yezoensis</name>
    <name type="common">Susabi-nori</name>
    <name type="synonym">Porphyra yezoensis</name>
    <dbReference type="NCBI Taxonomy" id="2788"/>
    <lineage>
        <taxon>Eukaryota</taxon>
        <taxon>Rhodophyta</taxon>
        <taxon>Bangiophyceae</taxon>
        <taxon>Bangiales</taxon>
        <taxon>Bangiaceae</taxon>
        <taxon>Pyropia</taxon>
    </lineage>
</organism>
<evidence type="ECO:0000313" key="2">
    <source>
        <dbReference type="Proteomes" id="UP000798662"/>
    </source>
</evidence>
<comment type="caution">
    <text evidence="1">The sequence shown here is derived from an EMBL/GenBank/DDBJ whole genome shotgun (WGS) entry which is preliminary data.</text>
</comment>
<keyword evidence="2" id="KW-1185">Reference proteome</keyword>
<dbReference type="Proteomes" id="UP000798662">
    <property type="component" value="Chromosome 2"/>
</dbReference>
<reference evidence="1" key="1">
    <citation type="submission" date="2019-11" db="EMBL/GenBank/DDBJ databases">
        <title>Nori genome reveals adaptations in red seaweeds to the harsh intertidal environment.</title>
        <authorList>
            <person name="Wang D."/>
            <person name="Mao Y."/>
        </authorList>
    </citation>
    <scope>NUCLEOTIDE SEQUENCE</scope>
    <source>
        <tissue evidence="1">Gametophyte</tissue>
    </source>
</reference>
<proteinExistence type="predicted"/>
<evidence type="ECO:0000313" key="1">
    <source>
        <dbReference type="EMBL" id="KAK1866798.1"/>
    </source>
</evidence>
<gene>
    <name evidence="1" type="ORF">I4F81_009311</name>
</gene>
<protein>
    <submittedName>
        <fullName evidence="1">Uncharacterized protein</fullName>
    </submittedName>
</protein>
<dbReference type="EMBL" id="CM020619">
    <property type="protein sequence ID" value="KAK1866798.1"/>
    <property type="molecule type" value="Genomic_DNA"/>
</dbReference>
<name>A0ACC3C9P1_PYRYE</name>